<evidence type="ECO:0000313" key="2">
    <source>
        <dbReference type="EMBL" id="WXB09008.1"/>
    </source>
</evidence>
<reference evidence="2" key="1">
    <citation type="submission" date="2021-12" db="EMBL/GenBank/DDBJ databases">
        <title>Discovery of the Pendulisporaceae a myxobacterial family with distinct sporulation behavior and unique specialized metabolism.</title>
        <authorList>
            <person name="Garcia R."/>
            <person name="Popoff A."/>
            <person name="Bader C.D."/>
            <person name="Loehr J."/>
            <person name="Walesch S."/>
            <person name="Walt C."/>
            <person name="Boldt J."/>
            <person name="Bunk B."/>
            <person name="Haeckl F.J.F.P.J."/>
            <person name="Gunesch A.P."/>
            <person name="Birkelbach J."/>
            <person name="Nuebel U."/>
            <person name="Pietschmann T."/>
            <person name="Bach T."/>
            <person name="Mueller R."/>
        </authorList>
    </citation>
    <scope>NUCLEOTIDE SEQUENCE</scope>
    <source>
        <strain evidence="2">MSr11367</strain>
    </source>
</reference>
<dbReference type="Proteomes" id="UP001374803">
    <property type="component" value="Chromosome"/>
</dbReference>
<name>A0ABZ2LDJ6_9BACT</name>
<evidence type="ECO:0000259" key="1">
    <source>
        <dbReference type="Pfam" id="PF01471"/>
    </source>
</evidence>
<keyword evidence="3" id="KW-1185">Reference proteome</keyword>
<dbReference type="Pfam" id="PF01471">
    <property type="entry name" value="PG_binding_1"/>
    <property type="match status" value="1"/>
</dbReference>
<dbReference type="InterPro" id="IPR002477">
    <property type="entry name" value="Peptidoglycan-bd-like"/>
</dbReference>
<feature type="domain" description="Peptidoglycan binding-like" evidence="1">
    <location>
        <begin position="161"/>
        <end position="211"/>
    </location>
</feature>
<dbReference type="RefSeq" id="WP_394838682.1">
    <property type="nucleotide sequence ID" value="NZ_CP089929.1"/>
</dbReference>
<dbReference type="Gene3D" id="1.10.101.10">
    <property type="entry name" value="PGBD-like superfamily/PGBD"/>
    <property type="match status" value="1"/>
</dbReference>
<evidence type="ECO:0000313" key="3">
    <source>
        <dbReference type="Proteomes" id="UP001374803"/>
    </source>
</evidence>
<dbReference type="SUPFAM" id="SSF47090">
    <property type="entry name" value="PGBD-like"/>
    <property type="match status" value="1"/>
</dbReference>
<sequence>MPKNHTVKLGDCMASLAQENGFSDYRAIYDDPGNTSLKSARPNPNILAEGDAVVIPDVASKSASAATGKVHTITITVVEAMFRIFIKDHTGVGIAGLAYEVEVGAVTFSGSTAADGKIECQISAVQRTGTLRLWKNKAAGIDGYSFPLEFGALEHESVDRACQERLLHLGFDCGGTSGTIDARTKEALRAFQKRAGLTESGNLEAGTRSKLRSENEGL</sequence>
<proteinExistence type="predicted"/>
<gene>
    <name evidence="2" type="ORF">LVJ94_17465</name>
</gene>
<dbReference type="InterPro" id="IPR036366">
    <property type="entry name" value="PGBDSf"/>
</dbReference>
<dbReference type="InterPro" id="IPR036365">
    <property type="entry name" value="PGBD-like_sf"/>
</dbReference>
<accession>A0ABZ2LDJ6</accession>
<protein>
    <submittedName>
        <fullName evidence="2">Peptidoglycan-binding protein</fullName>
    </submittedName>
</protein>
<dbReference type="EMBL" id="CP089983">
    <property type="protein sequence ID" value="WXB09008.1"/>
    <property type="molecule type" value="Genomic_DNA"/>
</dbReference>
<organism evidence="2 3">
    <name type="scientific">Pendulispora rubella</name>
    <dbReference type="NCBI Taxonomy" id="2741070"/>
    <lineage>
        <taxon>Bacteria</taxon>
        <taxon>Pseudomonadati</taxon>
        <taxon>Myxococcota</taxon>
        <taxon>Myxococcia</taxon>
        <taxon>Myxococcales</taxon>
        <taxon>Sorangiineae</taxon>
        <taxon>Pendulisporaceae</taxon>
        <taxon>Pendulispora</taxon>
    </lineage>
</organism>